<evidence type="ECO:0000313" key="4">
    <source>
        <dbReference type="EMBL" id="KAK8739757.1"/>
    </source>
</evidence>
<dbReference type="SMART" id="SM00225">
    <property type="entry name" value="BTB"/>
    <property type="match status" value="1"/>
</dbReference>
<accession>A0AAW0X5Q3</accession>
<evidence type="ECO:0000256" key="1">
    <source>
        <dbReference type="ARBA" id="ARBA00023242"/>
    </source>
</evidence>
<proteinExistence type="predicted"/>
<feature type="region of interest" description="Disordered" evidence="2">
    <location>
        <begin position="481"/>
        <end position="516"/>
    </location>
</feature>
<dbReference type="PANTHER" id="PTHR23110:SF98">
    <property type="entry name" value="PRE-LOLA-G, ISOFORM C-RELATED"/>
    <property type="match status" value="1"/>
</dbReference>
<feature type="region of interest" description="Disordered" evidence="2">
    <location>
        <begin position="163"/>
        <end position="195"/>
    </location>
</feature>
<feature type="compositionally biased region" description="Basic residues" evidence="2">
    <location>
        <begin position="503"/>
        <end position="516"/>
    </location>
</feature>
<dbReference type="SUPFAM" id="SSF54695">
    <property type="entry name" value="POZ domain"/>
    <property type="match status" value="1"/>
</dbReference>
<reference evidence="4" key="2">
    <citation type="submission" date="2024-01" db="EMBL/GenBank/DDBJ databases">
        <authorList>
            <person name="He J."/>
            <person name="Wang M."/>
            <person name="Zheng J."/>
            <person name="Liu Z."/>
        </authorList>
    </citation>
    <scope>NUCLEOTIDE SEQUENCE</scope>
    <source>
        <strain evidence="4">ZL_2023a</strain>
        <tissue evidence="4">Muscle</tissue>
    </source>
</reference>
<feature type="compositionally biased region" description="Polar residues" evidence="2">
    <location>
        <begin position="170"/>
        <end position="195"/>
    </location>
</feature>
<feature type="domain" description="BTB" evidence="3">
    <location>
        <begin position="31"/>
        <end position="96"/>
    </location>
</feature>
<protein>
    <recommendedName>
        <fullName evidence="3">BTB domain-containing protein</fullName>
    </recommendedName>
</protein>
<dbReference type="EMBL" id="JARKIK010000035">
    <property type="protein sequence ID" value="KAK8739757.1"/>
    <property type="molecule type" value="Genomic_DNA"/>
</dbReference>
<dbReference type="GO" id="GO:0005634">
    <property type="term" value="C:nucleus"/>
    <property type="evidence" value="ECO:0007669"/>
    <property type="project" value="TreeGrafter"/>
</dbReference>
<dbReference type="InterPro" id="IPR051095">
    <property type="entry name" value="Dros_DevTransReg"/>
</dbReference>
<evidence type="ECO:0000259" key="3">
    <source>
        <dbReference type="PROSITE" id="PS50097"/>
    </source>
</evidence>
<dbReference type="EMBL" id="JARKIK010000035">
    <property type="protein sequence ID" value="KAK8739756.1"/>
    <property type="molecule type" value="Genomic_DNA"/>
</dbReference>
<dbReference type="PROSITE" id="PS50097">
    <property type="entry name" value="BTB"/>
    <property type="match status" value="1"/>
</dbReference>
<evidence type="ECO:0000313" key="5">
    <source>
        <dbReference type="Proteomes" id="UP001445076"/>
    </source>
</evidence>
<dbReference type="CDD" id="cd18315">
    <property type="entry name" value="BTB_POZ_BAB-like"/>
    <property type="match status" value="1"/>
</dbReference>
<comment type="caution">
    <text evidence="4">The sequence shown here is derived from an EMBL/GenBank/DDBJ whole genome shotgun (WGS) entry which is preliminary data.</text>
</comment>
<dbReference type="PANTHER" id="PTHR23110">
    <property type="entry name" value="BTB DOMAIN TRANSCRIPTION FACTOR"/>
    <property type="match status" value="1"/>
</dbReference>
<dbReference type="AlphaFoldDB" id="A0AAW0X5Q3"/>
<evidence type="ECO:0000256" key="2">
    <source>
        <dbReference type="SAM" id="MobiDB-lite"/>
    </source>
</evidence>
<organism evidence="4 5">
    <name type="scientific">Cherax quadricarinatus</name>
    <name type="common">Australian red claw crayfish</name>
    <dbReference type="NCBI Taxonomy" id="27406"/>
    <lineage>
        <taxon>Eukaryota</taxon>
        <taxon>Metazoa</taxon>
        <taxon>Ecdysozoa</taxon>
        <taxon>Arthropoda</taxon>
        <taxon>Crustacea</taxon>
        <taxon>Multicrustacea</taxon>
        <taxon>Malacostraca</taxon>
        <taxon>Eumalacostraca</taxon>
        <taxon>Eucarida</taxon>
        <taxon>Decapoda</taxon>
        <taxon>Pleocyemata</taxon>
        <taxon>Astacidea</taxon>
        <taxon>Parastacoidea</taxon>
        <taxon>Parastacidae</taxon>
        <taxon>Cherax</taxon>
    </lineage>
</organism>
<dbReference type="Pfam" id="PF00651">
    <property type="entry name" value="BTB"/>
    <property type="match status" value="1"/>
</dbReference>
<name>A0AAW0X5Q3_CHEQU</name>
<dbReference type="Proteomes" id="UP001445076">
    <property type="component" value="Unassembled WGS sequence"/>
</dbReference>
<sequence length="629" mass="70277">MADQAIYFRWNDHHPTVLRMLPSFRRMKQYCDATIMCEGRFFPVHRIVLGMCSSYFEKIFDYLDCKNPVIVLADIKSAYLEVLLSYMYSGEANILQKLLPGVLHTASVLKVKGLSENIDDHTQVDIDRGVIMPKPSDIQCNRKLTMKNTNFVSLQQEKECSSRSADCDSQHTASNQIRQTELSRQALSSSPAINENTGDNLAYSSALSIVPDSEINLVGSNSVSQKLGELPLNSIPESNNCHEALVLWRDNRSLLTRNSTNERQTSSTNSPMNPSYKSIMEEIDLKNDITEFFPEICSVKGVGNDDNIDECLHSTNTGSSSEANILGIRTSRVSNSIPVNATEESRAPQDTSPRRVCQTEMVSAIHNLNASGTSSINEHENNDANVARNSMVLFNGEITEEDSNSSGYPEEFYGFPSRATNMELDETTCSNQELENKLQSCSGITSNNGNKSISDLRGCCSGVSSESLELNAKILNPNRNCNSDTKDLTTSSGATHTSETLPVRKRGRPKKVKRQYRPKIKTVLSNSTSQHTGVCDSQGERRVGLQKMCDQRQQKEDIRRKAFPRSSTFYKKIVEKADKTPELCENVRFDSHQSFQEPIKYTLPGTKEDNQNNVFCVSNEMFCGVDPNF</sequence>
<dbReference type="EMBL" id="JARKIK010000035">
    <property type="protein sequence ID" value="KAK8739758.1"/>
    <property type="molecule type" value="Genomic_DNA"/>
</dbReference>
<dbReference type="InterPro" id="IPR011333">
    <property type="entry name" value="SKP1/BTB/POZ_sf"/>
</dbReference>
<keyword evidence="5" id="KW-1185">Reference proteome</keyword>
<feature type="compositionally biased region" description="Polar residues" evidence="2">
    <location>
        <begin position="481"/>
        <end position="500"/>
    </location>
</feature>
<keyword evidence="1" id="KW-0539">Nucleus</keyword>
<gene>
    <name evidence="4" type="ORF">OTU49_003180</name>
</gene>
<dbReference type="Gene3D" id="3.30.710.10">
    <property type="entry name" value="Potassium Channel Kv1.1, Chain A"/>
    <property type="match status" value="1"/>
</dbReference>
<reference evidence="4 5" key="1">
    <citation type="journal article" date="2024" name="BMC Genomics">
        <title>Genome assembly of redclaw crayfish (Cherax quadricarinatus) provides insights into its immune adaptation and hypoxia tolerance.</title>
        <authorList>
            <person name="Liu Z."/>
            <person name="Zheng J."/>
            <person name="Li H."/>
            <person name="Fang K."/>
            <person name="Wang S."/>
            <person name="He J."/>
            <person name="Zhou D."/>
            <person name="Weng S."/>
            <person name="Chi M."/>
            <person name="Gu Z."/>
            <person name="He J."/>
            <person name="Li F."/>
            <person name="Wang M."/>
        </authorList>
    </citation>
    <scope>NUCLEOTIDE SEQUENCE [LARGE SCALE GENOMIC DNA]</scope>
    <source>
        <strain evidence="4">ZL_2023a</strain>
    </source>
</reference>
<dbReference type="GO" id="GO:0006357">
    <property type="term" value="P:regulation of transcription by RNA polymerase II"/>
    <property type="evidence" value="ECO:0007669"/>
    <property type="project" value="TreeGrafter"/>
</dbReference>
<dbReference type="InterPro" id="IPR000210">
    <property type="entry name" value="BTB/POZ_dom"/>
</dbReference>
<feature type="non-terminal residue" evidence="4">
    <location>
        <position position="629"/>
    </location>
</feature>